<dbReference type="EMBL" id="JAGTJQ010000011">
    <property type="protein sequence ID" value="KAH7018009.1"/>
    <property type="molecule type" value="Genomic_DNA"/>
</dbReference>
<protein>
    <submittedName>
        <fullName evidence="1">Uncharacterized protein</fullName>
    </submittedName>
</protein>
<proteinExistence type="predicted"/>
<dbReference type="Proteomes" id="UP000756346">
    <property type="component" value="Unassembled WGS sequence"/>
</dbReference>
<dbReference type="AlphaFoldDB" id="A0A9P8XTU4"/>
<comment type="caution">
    <text evidence="1">The sequence shown here is derived from an EMBL/GenBank/DDBJ whole genome shotgun (WGS) entry which is preliminary data.</text>
</comment>
<name>A0A9P8XTU4_9PEZI</name>
<gene>
    <name evidence="1" type="ORF">B0I36DRAFT_35184</name>
</gene>
<accession>A0A9P8XTU4</accession>
<reference evidence="1" key="1">
    <citation type="journal article" date="2021" name="Nat. Commun.">
        <title>Genetic determinants of endophytism in the Arabidopsis root mycobiome.</title>
        <authorList>
            <person name="Mesny F."/>
            <person name="Miyauchi S."/>
            <person name="Thiergart T."/>
            <person name="Pickel B."/>
            <person name="Atanasova L."/>
            <person name="Karlsson M."/>
            <person name="Huettel B."/>
            <person name="Barry K.W."/>
            <person name="Haridas S."/>
            <person name="Chen C."/>
            <person name="Bauer D."/>
            <person name="Andreopoulos W."/>
            <person name="Pangilinan J."/>
            <person name="LaButti K."/>
            <person name="Riley R."/>
            <person name="Lipzen A."/>
            <person name="Clum A."/>
            <person name="Drula E."/>
            <person name="Henrissat B."/>
            <person name="Kohler A."/>
            <person name="Grigoriev I.V."/>
            <person name="Martin F.M."/>
            <person name="Hacquard S."/>
        </authorList>
    </citation>
    <scope>NUCLEOTIDE SEQUENCE</scope>
    <source>
        <strain evidence="1">MPI-CAGE-CH-0230</strain>
    </source>
</reference>
<organism evidence="1 2">
    <name type="scientific">Microdochium trichocladiopsis</name>
    <dbReference type="NCBI Taxonomy" id="1682393"/>
    <lineage>
        <taxon>Eukaryota</taxon>
        <taxon>Fungi</taxon>
        <taxon>Dikarya</taxon>
        <taxon>Ascomycota</taxon>
        <taxon>Pezizomycotina</taxon>
        <taxon>Sordariomycetes</taxon>
        <taxon>Xylariomycetidae</taxon>
        <taxon>Xylariales</taxon>
        <taxon>Microdochiaceae</taxon>
        <taxon>Microdochium</taxon>
    </lineage>
</organism>
<evidence type="ECO:0000313" key="1">
    <source>
        <dbReference type="EMBL" id="KAH7018009.1"/>
    </source>
</evidence>
<dbReference type="GeneID" id="70186599"/>
<keyword evidence="2" id="KW-1185">Reference proteome</keyword>
<dbReference type="RefSeq" id="XP_046006276.1">
    <property type="nucleotide sequence ID" value="XM_046157053.1"/>
</dbReference>
<sequence>MPALLQRKPGGRLSTSDLPRIDRCLAVRRRRRAYPSPLFRSRIGQDTGWRAASKTQLVTRSSQPATKAGHQTSLPVVVDRGSCPLLLTRSIIIPTLNTLDLRAAGSAVASHRGNREWTTMMSASEPSSVTAPFLNRNHQASLLSERDGEMGSKVHFRELAICGERSKAHLVKKAGRNGKIRGCGLVGAAESHRKGGIRSCAPLV</sequence>
<evidence type="ECO:0000313" key="2">
    <source>
        <dbReference type="Proteomes" id="UP000756346"/>
    </source>
</evidence>